<name>A0AA38WWF1_9EURO</name>
<feature type="region of interest" description="Disordered" evidence="1">
    <location>
        <begin position="1261"/>
        <end position="1281"/>
    </location>
</feature>
<keyword evidence="3" id="KW-1185">Reference proteome</keyword>
<feature type="compositionally biased region" description="Polar residues" evidence="1">
    <location>
        <begin position="599"/>
        <end position="614"/>
    </location>
</feature>
<feature type="region of interest" description="Disordered" evidence="1">
    <location>
        <begin position="161"/>
        <end position="244"/>
    </location>
</feature>
<evidence type="ECO:0000313" key="2">
    <source>
        <dbReference type="EMBL" id="KAJ9602395.1"/>
    </source>
</evidence>
<sequence>MDLESSSSRAWLVDFVVSGVDEWCQKLEGGSCPKYSFRKIGDALKIIQKAPLVESLWLVKLPVSSGRESLGEVSDGQHVIEAVFTKATANTLLQTGAQTGSLIQLSHPEVRVRANVKPPRPQLVVDRWVMVEKYLKPPFSPGSLITDNTDIQQRMARYQEIKSHKRTTSSSNPTPHDSPGSFASQTAFSPRSTARAVAENEEEEEDNSQGQFCTQTFPPTLLFPQKPAPLSAPNSDDSSPPIDHEQLLQSFSSQKNNPALQKAAPGSERCVAPPLSVDPSPVARAFMAFEDGAEKSSPIETTELEAHIPASAPTFTGIKDGKSLTALPESPLKHPVAPIPNANVPTGPFQRWRQQTHGVCHIPRYVSKIPRDQEDFLKSLLEAGDSWQPPLVGHVPRPGQVPLALLENLCHAADKQAENPAASVSRPESPVNASRAPHIIQQDQSKAPMEAESDDEEATQGEVEWSQSPPTQQRRQHKLASKDPTDGTASDSEESVDLSPSPPAQGRQLPGVPNSSPPPELVRKRHRLDPISDLETEEVADKSRSGSQGPTEKGMHMDGSLTGDRGNRSTSPTSEMRIESTLSVAETPPSAHSSHRSVTDNGTRTARQPVASSQEVRDTSARKVQVKRTPYPGKATNLIRRMREHQKDAEPPSTFVPATYESPASIRVAGVAGLKHAEALLTVATTSQSNQAEVNDRPHAEKPKVNQRDFDSMSIRREASKIAASAPVGTQSSVDTHARHVVLTTAKEQGLGLQSRVSGGEESTDGATVRLDEGSTRPTNNCGVFQQPQSTQTPMKDVEIATAGPSGSAEASALTKRKREASEGSLSQAKRQRRSHQTPNADPDYLPIYERRRADRRIQMQAIGKPKAQLRQSTSSSMMDLDSSSGMPEPALDIAKRSHLPRTTTEASLHSSTPLTRHSTYGEIWNIPEKARHIQSPAAATTDSDEDVFAKYQAAYPDYGGSMGDFLKSYYFIQGVLNEEPNKIHSSLLDDAIYHHFHSYPPYQEAMGFIKYFNDCIDDPSHHKRIIKFNAPLKIFSLDLSRRSSGNSSAARQIQPSSGAWYTLANSAHPPPSVKDELEEKRRQFLERTMAEAPARATLSQESIESIERWREDAAQRGSPELGSSDFDRSLLHTSHRQKSVTVTKTPGRTSTGGHQPRPEARPTPVPTPKPIVPTLRDRTSTSTAPIQPPPDASTRPCVGPRRPSVTIKVEDSEASFSPFAAPRRMFVGTNTAFTEFDKKYAQTLARKREEAAIARAASVAGGGEDGGDRTGMGINIFSWR</sequence>
<feature type="compositionally biased region" description="Low complexity" evidence="1">
    <location>
        <begin position="873"/>
        <end position="885"/>
    </location>
</feature>
<feature type="compositionally biased region" description="Polar residues" evidence="1">
    <location>
        <begin position="1140"/>
        <end position="1154"/>
    </location>
</feature>
<feature type="compositionally biased region" description="Polar residues" evidence="1">
    <location>
        <begin position="208"/>
        <end position="218"/>
    </location>
</feature>
<accession>A0AA38WWF1</accession>
<feature type="compositionally biased region" description="Polar residues" evidence="1">
    <location>
        <begin position="776"/>
        <end position="794"/>
    </location>
</feature>
<feature type="region of interest" description="Disordered" evidence="1">
    <location>
        <begin position="752"/>
        <end position="848"/>
    </location>
</feature>
<feature type="region of interest" description="Disordered" evidence="1">
    <location>
        <begin position="864"/>
        <end position="886"/>
    </location>
</feature>
<feature type="region of interest" description="Disordered" evidence="1">
    <location>
        <begin position="416"/>
        <end position="624"/>
    </location>
</feature>
<dbReference type="EMBL" id="JAPDRK010000027">
    <property type="protein sequence ID" value="KAJ9602395.1"/>
    <property type="molecule type" value="Genomic_DNA"/>
</dbReference>
<proteinExistence type="predicted"/>
<evidence type="ECO:0000256" key="1">
    <source>
        <dbReference type="SAM" id="MobiDB-lite"/>
    </source>
</evidence>
<feature type="region of interest" description="Disordered" evidence="1">
    <location>
        <begin position="1110"/>
        <end position="1204"/>
    </location>
</feature>
<evidence type="ECO:0000313" key="3">
    <source>
        <dbReference type="Proteomes" id="UP001172673"/>
    </source>
</evidence>
<organism evidence="2 3">
    <name type="scientific">Cladophialophora chaetospira</name>
    <dbReference type="NCBI Taxonomy" id="386627"/>
    <lineage>
        <taxon>Eukaryota</taxon>
        <taxon>Fungi</taxon>
        <taxon>Dikarya</taxon>
        <taxon>Ascomycota</taxon>
        <taxon>Pezizomycotina</taxon>
        <taxon>Eurotiomycetes</taxon>
        <taxon>Chaetothyriomycetidae</taxon>
        <taxon>Chaetothyriales</taxon>
        <taxon>Herpotrichiellaceae</taxon>
        <taxon>Cladophialophora</taxon>
    </lineage>
</organism>
<dbReference type="Proteomes" id="UP001172673">
    <property type="component" value="Unassembled WGS sequence"/>
</dbReference>
<reference evidence="2" key="1">
    <citation type="submission" date="2022-10" db="EMBL/GenBank/DDBJ databases">
        <title>Culturing micro-colonial fungi from biological soil crusts in the Mojave desert and describing Neophaeococcomyces mojavensis, and introducing the new genera and species Taxawa tesnikishii.</title>
        <authorList>
            <person name="Kurbessoian T."/>
            <person name="Stajich J.E."/>
        </authorList>
    </citation>
    <scope>NUCLEOTIDE SEQUENCE</scope>
    <source>
        <strain evidence="2">TK_41</strain>
    </source>
</reference>
<feature type="compositionally biased region" description="Pro residues" evidence="1">
    <location>
        <begin position="1162"/>
        <end position="1172"/>
    </location>
</feature>
<gene>
    <name evidence="2" type="ORF">H2200_013250</name>
</gene>
<feature type="compositionally biased region" description="Polar residues" evidence="1">
    <location>
        <begin position="568"/>
        <end position="584"/>
    </location>
</feature>
<comment type="caution">
    <text evidence="2">The sequence shown here is derived from an EMBL/GenBank/DDBJ whole genome shotgun (WGS) entry which is preliminary data.</text>
</comment>
<feature type="compositionally biased region" description="Polar residues" evidence="1">
    <location>
        <begin position="168"/>
        <end position="192"/>
    </location>
</feature>
<protein>
    <submittedName>
        <fullName evidence="2">Uncharacterized protein</fullName>
    </submittedName>
</protein>